<sequence length="119" mass="13730">MLRQSKEPAHERFRIPQSAGVAYWFAVLTFRLHFDEQTVALRDHASPSAVDGHTNEVAVRLLRNTQERPIVKSFPIEVDQWSVRRQSGEHVEVSINSTLRWFRNRLTENAAESNECSGE</sequence>
<organism evidence="1 2">
    <name type="scientific">Alloacidobacterium dinghuense</name>
    <dbReference type="NCBI Taxonomy" id="2763107"/>
    <lineage>
        <taxon>Bacteria</taxon>
        <taxon>Pseudomonadati</taxon>
        <taxon>Acidobacteriota</taxon>
        <taxon>Terriglobia</taxon>
        <taxon>Terriglobales</taxon>
        <taxon>Acidobacteriaceae</taxon>
        <taxon>Alloacidobacterium</taxon>
    </lineage>
</organism>
<gene>
    <name evidence="1" type="ORF">H7849_17140</name>
</gene>
<dbReference type="Proteomes" id="UP000515312">
    <property type="component" value="Chromosome"/>
</dbReference>
<keyword evidence="2" id="KW-1185">Reference proteome</keyword>
<evidence type="ECO:0000313" key="1">
    <source>
        <dbReference type="EMBL" id="QNI30831.1"/>
    </source>
</evidence>
<reference evidence="1 2" key="1">
    <citation type="submission" date="2020-08" db="EMBL/GenBank/DDBJ databases">
        <title>Edaphobacter telluris sp. nov. and Acidobacterium dinghuensis sp. nov., two acidobacteria isolated from forest soil.</title>
        <authorList>
            <person name="Fu J."/>
            <person name="Qiu L."/>
        </authorList>
    </citation>
    <scope>NUCLEOTIDE SEQUENCE [LARGE SCALE GENOMIC DNA]</scope>
    <source>
        <strain evidence="1">4Y35</strain>
    </source>
</reference>
<accession>A0A7G8BE61</accession>
<name>A0A7G8BE61_9BACT</name>
<dbReference type="RefSeq" id="WP_186740979.1">
    <property type="nucleotide sequence ID" value="NZ_CP060394.1"/>
</dbReference>
<evidence type="ECO:0000313" key="2">
    <source>
        <dbReference type="Proteomes" id="UP000515312"/>
    </source>
</evidence>
<dbReference type="AlphaFoldDB" id="A0A7G8BE61"/>
<dbReference type="EMBL" id="CP060394">
    <property type="protein sequence ID" value="QNI30831.1"/>
    <property type="molecule type" value="Genomic_DNA"/>
</dbReference>
<proteinExistence type="predicted"/>
<dbReference type="KEGG" id="adin:H7849_17140"/>
<protein>
    <submittedName>
        <fullName evidence="1">Uncharacterized protein</fullName>
    </submittedName>
</protein>